<keyword evidence="3 6" id="KW-0418">Kinase</keyword>
<accession>A0A2U2DLZ0</accession>
<dbReference type="OrthoDB" id="9805576at2"/>
<dbReference type="InterPro" id="IPR000577">
    <property type="entry name" value="Carb_kinase_FGGY"/>
</dbReference>
<dbReference type="InterPro" id="IPR043129">
    <property type="entry name" value="ATPase_NBD"/>
</dbReference>
<evidence type="ECO:0000259" key="5">
    <source>
        <dbReference type="Pfam" id="PF02782"/>
    </source>
</evidence>
<dbReference type="InterPro" id="IPR018485">
    <property type="entry name" value="FGGY_C"/>
</dbReference>
<evidence type="ECO:0000313" key="6">
    <source>
        <dbReference type="EMBL" id="PWE54327.1"/>
    </source>
</evidence>
<evidence type="ECO:0000256" key="1">
    <source>
        <dbReference type="ARBA" id="ARBA00009156"/>
    </source>
</evidence>
<dbReference type="EMBL" id="QFBC01000011">
    <property type="protein sequence ID" value="PWE54327.1"/>
    <property type="molecule type" value="Genomic_DNA"/>
</dbReference>
<dbReference type="PIRSF" id="PIRSF000538">
    <property type="entry name" value="GlpK"/>
    <property type="match status" value="1"/>
</dbReference>
<name>A0A2U2DLZ0_9HYPH</name>
<dbReference type="PANTHER" id="PTHR43095">
    <property type="entry name" value="SUGAR KINASE"/>
    <property type="match status" value="1"/>
</dbReference>
<organism evidence="6 7">
    <name type="scientific">Metarhizobium album</name>
    <dbReference type="NCBI Taxonomy" id="2182425"/>
    <lineage>
        <taxon>Bacteria</taxon>
        <taxon>Pseudomonadati</taxon>
        <taxon>Pseudomonadota</taxon>
        <taxon>Alphaproteobacteria</taxon>
        <taxon>Hyphomicrobiales</taxon>
        <taxon>Rhizobiaceae</taxon>
        <taxon>Metarhizobium</taxon>
    </lineage>
</organism>
<reference evidence="6 7" key="1">
    <citation type="submission" date="2018-05" db="EMBL/GenBank/DDBJ databases">
        <title>The draft genome of strain NS-104.</title>
        <authorList>
            <person name="Hang P."/>
            <person name="Jiang J."/>
        </authorList>
    </citation>
    <scope>NUCLEOTIDE SEQUENCE [LARGE SCALE GENOMIC DNA]</scope>
    <source>
        <strain evidence="6 7">NS-104</strain>
    </source>
</reference>
<dbReference type="GO" id="GO:0016301">
    <property type="term" value="F:kinase activity"/>
    <property type="evidence" value="ECO:0007669"/>
    <property type="project" value="UniProtKB-KW"/>
</dbReference>
<dbReference type="Proteomes" id="UP000245252">
    <property type="component" value="Unassembled WGS sequence"/>
</dbReference>
<evidence type="ECO:0000256" key="2">
    <source>
        <dbReference type="ARBA" id="ARBA00022679"/>
    </source>
</evidence>
<dbReference type="Pfam" id="PF02782">
    <property type="entry name" value="FGGY_C"/>
    <property type="match status" value="1"/>
</dbReference>
<dbReference type="PANTHER" id="PTHR43095:SF5">
    <property type="entry name" value="XYLULOSE KINASE"/>
    <property type="match status" value="1"/>
</dbReference>
<evidence type="ECO:0000259" key="4">
    <source>
        <dbReference type="Pfam" id="PF00370"/>
    </source>
</evidence>
<dbReference type="Pfam" id="PF00370">
    <property type="entry name" value="FGGY_N"/>
    <property type="match status" value="1"/>
</dbReference>
<dbReference type="Gene3D" id="3.30.420.40">
    <property type="match status" value="2"/>
</dbReference>
<comment type="caution">
    <text evidence="6">The sequence shown here is derived from an EMBL/GenBank/DDBJ whole genome shotgun (WGS) entry which is preliminary data.</text>
</comment>
<protein>
    <submittedName>
        <fullName evidence="6">Carbohydrate kinase</fullName>
    </submittedName>
</protein>
<feature type="domain" description="Carbohydrate kinase FGGY N-terminal" evidence="4">
    <location>
        <begin position="3"/>
        <end position="249"/>
    </location>
</feature>
<dbReference type="SUPFAM" id="SSF53067">
    <property type="entry name" value="Actin-like ATPase domain"/>
    <property type="match status" value="2"/>
</dbReference>
<dbReference type="RefSeq" id="WP_109460351.1">
    <property type="nucleotide sequence ID" value="NZ_QFBC01000011.1"/>
</dbReference>
<dbReference type="CDD" id="cd07802">
    <property type="entry name" value="ASKHA_NBD_FGGY_EcLyxK-like"/>
    <property type="match status" value="1"/>
</dbReference>
<evidence type="ECO:0000313" key="7">
    <source>
        <dbReference type="Proteomes" id="UP000245252"/>
    </source>
</evidence>
<keyword evidence="2" id="KW-0808">Transferase</keyword>
<evidence type="ECO:0000256" key="3">
    <source>
        <dbReference type="ARBA" id="ARBA00022777"/>
    </source>
</evidence>
<proteinExistence type="inferred from homology"/>
<comment type="similarity">
    <text evidence="1">Belongs to the FGGY kinase family.</text>
</comment>
<dbReference type="AlphaFoldDB" id="A0A2U2DLZ0"/>
<gene>
    <name evidence="6" type="ORF">DEM27_21760</name>
</gene>
<dbReference type="InterPro" id="IPR050406">
    <property type="entry name" value="FGGY_Carb_Kinase"/>
</dbReference>
<feature type="domain" description="Carbohydrate kinase FGGY C-terminal" evidence="5">
    <location>
        <begin position="259"/>
        <end position="450"/>
    </location>
</feature>
<dbReference type="GO" id="GO:0005975">
    <property type="term" value="P:carbohydrate metabolic process"/>
    <property type="evidence" value="ECO:0007669"/>
    <property type="project" value="InterPro"/>
</dbReference>
<dbReference type="InterPro" id="IPR018484">
    <property type="entry name" value="FGGY_N"/>
</dbReference>
<keyword evidence="7" id="KW-1185">Reference proteome</keyword>
<sequence length="515" mass="54713">MSYVIGIDKGTTTTKAAVFDARDGRVLATARRATKSFRPNPDWHEEDMNGTYDGVAASIREAIANAGIDARDVAAVGVSGHMGGLWALDEHGQPAGPAIAWPDARAAGMLERWKEEGKVDRLFAISGNAPIPGLSLVLLSWLKDNDPAFYGRIRTVFLAKDYVNYRLTGVIATDESDLSLFPCDIRNRRPSAELFAIAGIPEMQEKLAPVLQIGETVGRVTAQAAAETGLAEGTLVVTGAGDAVAAAIGVGALEAGQAVTVIGTSFMNNLTVDEPLLEPAGVGFLFLMPDGRWQRLMSNTGGGSLCLDWILQAYGAKAYGTSEIDFARVESEARAVPVLSNGLMIHPYFNTSGMSAPRYEPLARGSIFGLDLATTPAAMVRAVMEGVAFSMIDCYGALDAPVETICITGGGARSALWREICAAAMNRPLSVPEAEETGALGVALLAAHAAGFYRTLPEAARAMVRIVDTVKPDPCLTERYAKAYPLFRDLGGDLAPLWKLRAQLVERSQPKKDAP</sequence>